<keyword evidence="3 5" id="KW-0418">Kinase</keyword>
<evidence type="ECO:0000256" key="3">
    <source>
        <dbReference type="ARBA" id="ARBA00022777"/>
    </source>
</evidence>
<dbReference type="InterPro" id="IPR000749">
    <property type="entry name" value="ATP-guanido_PTrfase"/>
</dbReference>
<evidence type="ECO:0000256" key="6">
    <source>
        <dbReference type="RuleBase" id="RU000505"/>
    </source>
</evidence>
<evidence type="ECO:0000256" key="1">
    <source>
        <dbReference type="ARBA" id="ARBA00022679"/>
    </source>
</evidence>
<feature type="domain" description="Phosphagen kinase C-terminal" evidence="7">
    <location>
        <begin position="24"/>
        <end position="250"/>
    </location>
</feature>
<dbReference type="Pfam" id="PF00217">
    <property type="entry name" value="ATP-gua_Ptrans"/>
    <property type="match status" value="1"/>
</dbReference>
<dbReference type="PANTHER" id="PTHR11547:SF38">
    <property type="entry name" value="ARGININE KINASE 1-RELATED"/>
    <property type="match status" value="1"/>
</dbReference>
<feature type="binding site" evidence="5">
    <location>
        <position position="87"/>
    </location>
    <ligand>
        <name>ATP</name>
        <dbReference type="ChEBI" id="CHEBI:30616"/>
    </ligand>
</feature>
<evidence type="ECO:0000256" key="5">
    <source>
        <dbReference type="PROSITE-ProRule" id="PRU00843"/>
    </source>
</evidence>
<dbReference type="GO" id="GO:0046314">
    <property type="term" value="P:phosphocreatine biosynthetic process"/>
    <property type="evidence" value="ECO:0007669"/>
    <property type="project" value="InterPro"/>
</dbReference>
<dbReference type="EC" id="2.7.14.1" evidence="8"/>
<keyword evidence="1 5" id="KW-0808">Transferase</keyword>
<dbReference type="PROSITE" id="PS00112">
    <property type="entry name" value="PHOSPHAGEN_KINASE"/>
    <property type="match status" value="1"/>
</dbReference>
<keyword evidence="4 5" id="KW-0067">ATP-binding</keyword>
<dbReference type="Gene3D" id="3.30.590.10">
    <property type="entry name" value="Glutamine synthetase/guanido kinase, catalytic domain"/>
    <property type="match status" value="1"/>
</dbReference>
<dbReference type="EMBL" id="DRIG01000107">
    <property type="protein sequence ID" value="HEC79550.1"/>
    <property type="molecule type" value="Genomic_DNA"/>
</dbReference>
<dbReference type="PANTHER" id="PTHR11547">
    <property type="entry name" value="ARGININE OR CREATINE KINASE"/>
    <property type="match status" value="1"/>
</dbReference>
<evidence type="ECO:0000259" key="7">
    <source>
        <dbReference type="PROSITE" id="PS51510"/>
    </source>
</evidence>
<evidence type="ECO:0000313" key="9">
    <source>
        <dbReference type="Proteomes" id="UP000885826"/>
    </source>
</evidence>
<feature type="binding site" evidence="5">
    <location>
        <begin position="27"/>
        <end position="31"/>
    </location>
    <ligand>
        <name>ATP</name>
        <dbReference type="ChEBI" id="CHEBI:30616"/>
    </ligand>
</feature>
<gene>
    <name evidence="8" type="ORF">ENI34_10515</name>
</gene>
<dbReference type="SUPFAM" id="SSF55931">
    <property type="entry name" value="Glutamine synthetase/guanido kinase"/>
    <property type="match status" value="1"/>
</dbReference>
<proteinExistence type="inferred from homology"/>
<dbReference type="PROSITE" id="PS51510">
    <property type="entry name" value="PHOSPHAGEN_KINASE_C"/>
    <property type="match status" value="1"/>
</dbReference>
<name>A0A9C9EP31_UNCW3</name>
<dbReference type="GO" id="GO:0005524">
    <property type="term" value="F:ATP binding"/>
    <property type="evidence" value="ECO:0007669"/>
    <property type="project" value="UniProtKB-UniRule"/>
</dbReference>
<sequence>MLDNIKWILPSDRESYTGAEEDEIVVSSRIRIARNISDIPFEIKLKDNDSDRLVRLVRSVVEEKLKGKFLDIQKLSPLEKESLLECHLISPAFLKLNRPAGLFLSEGGGISIMINEEDHLRIQGLSHGLNLTEISSDVFALDEKIGEDLEYAFDEQYGFLTSCPTNLGTGLRASVLLHLPGLVFTNEVEKVLKGAVQIGMTVRGLYGEGTEIKGSLFQLSNQHTLGLKEEELIQTIIKLTHMIMDIEKKARNVIFEKAKDEFEDKIFRSLAVLKSARLISTDEVLNLLSAVRFGIGVGVIKDISLDVINEIMLVSRPANIQLYFGEILEEHERDVKRAEYIRKRLTEAAGETGAEK</sequence>
<feature type="binding site" evidence="5">
    <location>
        <begin position="172"/>
        <end position="176"/>
    </location>
    <ligand>
        <name>ATP</name>
        <dbReference type="ChEBI" id="CHEBI:30616"/>
    </ligand>
</feature>
<dbReference type="GO" id="GO:1990424">
    <property type="term" value="F:protein arginine kinase activity"/>
    <property type="evidence" value="ECO:0007669"/>
    <property type="project" value="UniProtKB-EC"/>
</dbReference>
<dbReference type="NCBIfam" id="NF002194">
    <property type="entry name" value="PRK01059.1-4"/>
    <property type="match status" value="1"/>
</dbReference>
<dbReference type="GO" id="GO:0005615">
    <property type="term" value="C:extracellular space"/>
    <property type="evidence" value="ECO:0007669"/>
    <property type="project" value="TreeGrafter"/>
</dbReference>
<feature type="binding site" evidence="5">
    <location>
        <begin position="203"/>
        <end position="208"/>
    </location>
    <ligand>
        <name>ATP</name>
        <dbReference type="ChEBI" id="CHEBI:30616"/>
    </ligand>
</feature>
<comment type="caution">
    <text evidence="8">The sequence shown here is derived from an EMBL/GenBank/DDBJ whole genome shotgun (WGS) entry which is preliminary data.</text>
</comment>
<dbReference type="AlphaFoldDB" id="A0A9C9EP31"/>
<dbReference type="InterPro" id="IPR022414">
    <property type="entry name" value="ATP-guanido_PTrfase_cat"/>
</dbReference>
<reference evidence="8" key="1">
    <citation type="journal article" date="2020" name="mSystems">
        <title>Genome- and Community-Level Interaction Insights into Carbon Utilization and Element Cycling Functions of Hydrothermarchaeota in Hydrothermal Sediment.</title>
        <authorList>
            <person name="Zhou Z."/>
            <person name="Liu Y."/>
            <person name="Xu W."/>
            <person name="Pan J."/>
            <person name="Luo Z.H."/>
            <person name="Li M."/>
        </authorList>
    </citation>
    <scope>NUCLEOTIDE SEQUENCE</scope>
    <source>
        <strain evidence="8">HyVt-388</strain>
    </source>
</reference>
<protein>
    <submittedName>
        <fullName evidence="8">Protein arginine kinase</fullName>
        <ecNumber evidence="8">2.7.14.1</ecNumber>
    </submittedName>
</protein>
<accession>A0A9C9EP31</accession>
<dbReference type="InterPro" id="IPR022415">
    <property type="entry name" value="ATP-guanido_PTrfase_AS"/>
</dbReference>
<organism evidence="8 9">
    <name type="scientific">candidate division WOR-3 bacterium</name>
    <dbReference type="NCBI Taxonomy" id="2052148"/>
    <lineage>
        <taxon>Bacteria</taxon>
        <taxon>Bacteria division WOR-3</taxon>
    </lineage>
</organism>
<keyword evidence="2 5" id="KW-0547">Nucleotide-binding</keyword>
<dbReference type="InterPro" id="IPR014746">
    <property type="entry name" value="Gln_synth/guanido_kin_cat_dom"/>
</dbReference>
<dbReference type="CDD" id="cd07930">
    <property type="entry name" value="bacterial_phosphagen_kinase"/>
    <property type="match status" value="1"/>
</dbReference>
<evidence type="ECO:0000256" key="2">
    <source>
        <dbReference type="ARBA" id="ARBA00022741"/>
    </source>
</evidence>
<dbReference type="Proteomes" id="UP000885826">
    <property type="component" value="Unassembled WGS sequence"/>
</dbReference>
<comment type="similarity">
    <text evidence="5 6">Belongs to the ATP:guanido phosphotransferase family.</text>
</comment>
<dbReference type="GO" id="GO:0004111">
    <property type="term" value="F:creatine kinase activity"/>
    <property type="evidence" value="ECO:0007669"/>
    <property type="project" value="InterPro"/>
</dbReference>
<feature type="binding site" evidence="5">
    <location>
        <position position="121"/>
    </location>
    <ligand>
        <name>ATP</name>
        <dbReference type="ChEBI" id="CHEBI:30616"/>
    </ligand>
</feature>
<evidence type="ECO:0000256" key="4">
    <source>
        <dbReference type="ARBA" id="ARBA00022840"/>
    </source>
</evidence>
<evidence type="ECO:0000313" key="8">
    <source>
        <dbReference type="EMBL" id="HEC79550.1"/>
    </source>
</evidence>
<dbReference type="InterPro" id="IPR023660">
    <property type="entry name" value="Arg_Kinase"/>
</dbReference>